<accession>A0A3M7Q7D1</accession>
<evidence type="ECO:0000313" key="1">
    <source>
        <dbReference type="EMBL" id="RNA07273.1"/>
    </source>
</evidence>
<gene>
    <name evidence="1" type="ORF">BpHYR1_048115</name>
</gene>
<dbReference type="AlphaFoldDB" id="A0A3M7Q7D1"/>
<proteinExistence type="predicted"/>
<evidence type="ECO:0000313" key="2">
    <source>
        <dbReference type="Proteomes" id="UP000276133"/>
    </source>
</evidence>
<dbReference type="EMBL" id="REGN01007103">
    <property type="protein sequence ID" value="RNA07273.1"/>
    <property type="molecule type" value="Genomic_DNA"/>
</dbReference>
<comment type="caution">
    <text evidence="1">The sequence shown here is derived from an EMBL/GenBank/DDBJ whole genome shotgun (WGS) entry which is preliminary data.</text>
</comment>
<sequence length="148" mass="16924">MVKLKGITFDFESEKNETKEVSLVSQTCGVPLQNYSIYMLTDHTCQEVKNGAIYEQRSSLKAVGVVQSLECQNLEFTGELIKIKIIAVLFGKLGGPVNKVPVQNKKLPFPSNNCRSRGSIRRPRGAKFKNIYNFEIKWRQYLKYTRNT</sequence>
<protein>
    <submittedName>
        <fullName evidence="1">Uncharacterized protein</fullName>
    </submittedName>
</protein>
<dbReference type="Proteomes" id="UP000276133">
    <property type="component" value="Unassembled WGS sequence"/>
</dbReference>
<name>A0A3M7Q7D1_BRAPC</name>
<reference evidence="1 2" key="1">
    <citation type="journal article" date="2018" name="Sci. Rep.">
        <title>Genomic signatures of local adaptation to the degree of environmental predictability in rotifers.</title>
        <authorList>
            <person name="Franch-Gras L."/>
            <person name="Hahn C."/>
            <person name="Garcia-Roger E.M."/>
            <person name="Carmona M.J."/>
            <person name="Serra M."/>
            <person name="Gomez A."/>
        </authorList>
    </citation>
    <scope>NUCLEOTIDE SEQUENCE [LARGE SCALE GENOMIC DNA]</scope>
    <source>
        <strain evidence="1">HYR1</strain>
    </source>
</reference>
<organism evidence="1 2">
    <name type="scientific">Brachionus plicatilis</name>
    <name type="common">Marine rotifer</name>
    <name type="synonym">Brachionus muelleri</name>
    <dbReference type="NCBI Taxonomy" id="10195"/>
    <lineage>
        <taxon>Eukaryota</taxon>
        <taxon>Metazoa</taxon>
        <taxon>Spiralia</taxon>
        <taxon>Gnathifera</taxon>
        <taxon>Rotifera</taxon>
        <taxon>Eurotatoria</taxon>
        <taxon>Monogononta</taxon>
        <taxon>Pseudotrocha</taxon>
        <taxon>Ploima</taxon>
        <taxon>Brachionidae</taxon>
        <taxon>Brachionus</taxon>
    </lineage>
</organism>
<keyword evidence="2" id="KW-1185">Reference proteome</keyword>